<feature type="region of interest" description="Disordered" evidence="1">
    <location>
        <begin position="495"/>
        <end position="527"/>
    </location>
</feature>
<dbReference type="EMBL" id="JACGWN010000010">
    <property type="protein sequence ID" value="KAL0426289.1"/>
    <property type="molecule type" value="Genomic_DNA"/>
</dbReference>
<feature type="compositionally biased region" description="Polar residues" evidence="1">
    <location>
        <begin position="512"/>
        <end position="521"/>
    </location>
</feature>
<protein>
    <submittedName>
        <fullName evidence="2">Uncharacterized protein</fullName>
    </submittedName>
</protein>
<dbReference type="Pfam" id="PF12043">
    <property type="entry name" value="DUF3527"/>
    <property type="match status" value="2"/>
</dbReference>
<feature type="region of interest" description="Disordered" evidence="1">
    <location>
        <begin position="450"/>
        <end position="481"/>
    </location>
</feature>
<feature type="compositionally biased region" description="Low complexity" evidence="1">
    <location>
        <begin position="64"/>
        <end position="73"/>
    </location>
</feature>
<feature type="compositionally biased region" description="Low complexity" evidence="1">
    <location>
        <begin position="116"/>
        <end position="127"/>
    </location>
</feature>
<dbReference type="PANTHER" id="PTHR31390">
    <property type="entry name" value="EXPRESSED PROTEIN"/>
    <property type="match status" value="1"/>
</dbReference>
<reference evidence="2" key="2">
    <citation type="journal article" date="2024" name="Plant">
        <title>Genomic evolution and insights into agronomic trait innovations of Sesamum species.</title>
        <authorList>
            <person name="Miao H."/>
            <person name="Wang L."/>
            <person name="Qu L."/>
            <person name="Liu H."/>
            <person name="Sun Y."/>
            <person name="Le M."/>
            <person name="Wang Q."/>
            <person name="Wei S."/>
            <person name="Zheng Y."/>
            <person name="Lin W."/>
            <person name="Duan Y."/>
            <person name="Cao H."/>
            <person name="Xiong S."/>
            <person name="Wang X."/>
            <person name="Wei L."/>
            <person name="Li C."/>
            <person name="Ma Q."/>
            <person name="Ju M."/>
            <person name="Zhao R."/>
            <person name="Li G."/>
            <person name="Mu C."/>
            <person name="Tian Q."/>
            <person name="Mei H."/>
            <person name="Zhang T."/>
            <person name="Gao T."/>
            <person name="Zhang H."/>
        </authorList>
    </citation>
    <scope>NUCLEOTIDE SEQUENCE</scope>
    <source>
        <strain evidence="2">KEN1</strain>
    </source>
</reference>
<sequence>MGHKTCIDDEIVKYMSNLPRFLQQVEKENSIQEKALNFGVLDWKRLETWKYNERMPGTYDKKTSSSFSNSSTSGPPKMGPNLGRQPSADGVSPSSLSSGKQRMPHGSPFSSPQRPGPHGLGPSSLSSRKQPVPRGSRFSSPQRLPPPSLSSHLNSSNDGRNNIYHKEEKYVEGTKSNAEEPQGQVFQDAQSSTTHLQPPDNCHQKVKFYDRSSSTTNLDSTKRKDSEKEIVSAKEASSADWGKHKLSLSSHDSERRLNDGVNFRSQCCPADQENVVLLRRKHFRKRSSQFTEPRTSLGEKLAEAIGNNKSDHLSPHGLHTGESCANIQHSASLLSGATFHTESAMKSHNSGTSEAIELGNCTSEHQGMSSFTSIPSEVKRSTVNRGTRRLSFSIEVSDKMQEEIAEQSSVKGRPPSAARPSSFNLERMSRRSTFKESSVIPQFSSSYVTVQSGQVRPEVSSVKDDSEREKETSSSRGRSSPLRRLLDPLLKWKGTQSAQTVQPPNPCLDPTTLRTIGSTGPSRDRKSEASTIQALLEPTLRNGLPFFKLVVDNSTDVLVAVAKKLPTSGKSDPRMIYAFYSVHEIKKKSMNWISQGLKSENCSLGYNVVGQMKSSASYHPKGVAREFVLNNVEPGQVNKEMAAIIVDSSSEELNVGDSSDKSQLNNERERQHSVPKATLDTEKNKTSNGMVVILPGAPHGSPIKGTPSSLISRWRSGGSCDCGGWDVGCNLRILTGDRKGSKSLEASDRIDLSVQGGSSKPVFSLEPFRNGLYSIQLDTSISLLEAFATCVAYVTCLKFLDILDTRDESDTKHSPKATVGTDQTKKASTFQGQVPAEYVTCPPLSPAGRI</sequence>
<feature type="compositionally biased region" description="Polar residues" evidence="1">
    <location>
        <begin position="820"/>
        <end position="829"/>
    </location>
</feature>
<evidence type="ECO:0000256" key="1">
    <source>
        <dbReference type="SAM" id="MobiDB-lite"/>
    </source>
</evidence>
<feature type="compositionally biased region" description="Polar residues" evidence="1">
    <location>
        <begin position="184"/>
        <end position="196"/>
    </location>
</feature>
<gene>
    <name evidence="2" type="ORF">Slati_2803700</name>
</gene>
<proteinExistence type="predicted"/>
<dbReference type="AlphaFoldDB" id="A0AAW2VA01"/>
<feature type="region of interest" description="Disordered" evidence="1">
    <location>
        <begin position="55"/>
        <end position="253"/>
    </location>
</feature>
<feature type="region of interest" description="Disordered" evidence="1">
    <location>
        <begin position="403"/>
        <end position="436"/>
    </location>
</feature>
<reference evidence="2" key="1">
    <citation type="submission" date="2020-06" db="EMBL/GenBank/DDBJ databases">
        <authorList>
            <person name="Li T."/>
            <person name="Hu X."/>
            <person name="Zhang T."/>
            <person name="Song X."/>
            <person name="Zhang H."/>
            <person name="Dai N."/>
            <person name="Sheng W."/>
            <person name="Hou X."/>
            <person name="Wei L."/>
        </authorList>
    </citation>
    <scope>NUCLEOTIDE SEQUENCE</scope>
    <source>
        <strain evidence="2">KEN1</strain>
        <tissue evidence="2">Leaf</tissue>
    </source>
</reference>
<accession>A0AAW2VA01</accession>
<organism evidence="2">
    <name type="scientific">Sesamum latifolium</name>
    <dbReference type="NCBI Taxonomy" id="2727402"/>
    <lineage>
        <taxon>Eukaryota</taxon>
        <taxon>Viridiplantae</taxon>
        <taxon>Streptophyta</taxon>
        <taxon>Embryophyta</taxon>
        <taxon>Tracheophyta</taxon>
        <taxon>Spermatophyta</taxon>
        <taxon>Magnoliopsida</taxon>
        <taxon>eudicotyledons</taxon>
        <taxon>Gunneridae</taxon>
        <taxon>Pentapetalae</taxon>
        <taxon>asterids</taxon>
        <taxon>lamiids</taxon>
        <taxon>Lamiales</taxon>
        <taxon>Pedaliaceae</taxon>
        <taxon>Sesamum</taxon>
    </lineage>
</organism>
<dbReference type="InterPro" id="IPR021916">
    <property type="entry name" value="DUF3527"/>
</dbReference>
<feature type="compositionally biased region" description="Basic and acidic residues" evidence="1">
    <location>
        <begin position="220"/>
        <end position="232"/>
    </location>
</feature>
<evidence type="ECO:0000313" key="2">
    <source>
        <dbReference type="EMBL" id="KAL0426289.1"/>
    </source>
</evidence>
<feature type="compositionally biased region" description="Basic and acidic residues" evidence="1">
    <location>
        <begin position="461"/>
        <end position="473"/>
    </location>
</feature>
<feature type="region of interest" description="Disordered" evidence="1">
    <location>
        <begin position="653"/>
        <end position="682"/>
    </location>
</feature>
<comment type="caution">
    <text evidence="2">The sequence shown here is derived from an EMBL/GenBank/DDBJ whole genome shotgun (WGS) entry which is preliminary data.</text>
</comment>
<feature type="region of interest" description="Disordered" evidence="1">
    <location>
        <begin position="808"/>
        <end position="829"/>
    </location>
</feature>
<name>A0AAW2VA01_9LAMI</name>
<dbReference type="PANTHER" id="PTHR31390:SF12">
    <property type="entry name" value="PUTATIVE (DUF3527)-RELATED"/>
    <property type="match status" value="1"/>
</dbReference>